<name>A0AAP7L0I6_STEMA</name>
<dbReference type="InterPro" id="IPR011013">
    <property type="entry name" value="Gal_mutarotase_sf_dom"/>
</dbReference>
<dbReference type="Pfam" id="PF01263">
    <property type="entry name" value="Aldose_epim"/>
    <property type="match status" value="1"/>
</dbReference>
<protein>
    <submittedName>
        <fullName evidence="1">Aldose epimerase</fullName>
    </submittedName>
</protein>
<reference evidence="1 2" key="1">
    <citation type="submission" date="2016-05" db="EMBL/GenBank/DDBJ databases">
        <title>Draft Genome Sequences of Stenotrophomonas maltophilia Strains Sm32COP, Sm41DVV, Sm46PAILV, SmF3, SmF22, SmSOFb1 and SmCVFa1, Isolated from Different Manures, in France.</title>
        <authorList>
            <person name="Nazaret S."/>
            <person name="Bodilis J."/>
        </authorList>
    </citation>
    <scope>NUCLEOTIDE SEQUENCE [LARGE SCALE GENOMIC DNA]</scope>
    <source>
        <strain evidence="1 2">Sm41DVV</strain>
    </source>
</reference>
<gene>
    <name evidence="1" type="ORF">A9K56_10985</name>
</gene>
<dbReference type="GO" id="GO:0030246">
    <property type="term" value="F:carbohydrate binding"/>
    <property type="evidence" value="ECO:0007669"/>
    <property type="project" value="InterPro"/>
</dbReference>
<comment type="caution">
    <text evidence="1">The sequence shown here is derived from an EMBL/GenBank/DDBJ whole genome shotgun (WGS) entry which is preliminary data.</text>
</comment>
<dbReference type="Proteomes" id="UP000092125">
    <property type="component" value="Unassembled WGS sequence"/>
</dbReference>
<sequence length="283" mass="31378">MVHERMLPVDDALAPLPAGELHWLQAGDLEVALAAGAGGRLAQMRYRGVDWLVDAEEGGAATIAWGCYPMVPWAGRIRRGQFSFDGAPHELPVNFGGHAIHGVGFSRPWQIDSLDATSTTLTLDLPRDRYWPFGGVARQVIRLQAHCLQLHLSVQAAQQAMPAVLGWHPWFRKPDRLLFKPRAMYPRDEEGIAVLPCVPPTPGPWDDCFITDRDRDIALVRGGQRLRLRSDGDHWVVYDGAPHATCVEPQSGPPDGFTLAPRRLQPGQQLAQTFELVWDQDAP</sequence>
<dbReference type="AlphaFoldDB" id="A0AAP7L0I6"/>
<dbReference type="Gene3D" id="2.70.98.10">
    <property type="match status" value="1"/>
</dbReference>
<proteinExistence type="predicted"/>
<dbReference type="InterPro" id="IPR014718">
    <property type="entry name" value="GH-type_carb-bd"/>
</dbReference>
<accession>A0AAP7L0I6</accession>
<dbReference type="RefSeq" id="WP_065182239.1">
    <property type="nucleotide sequence ID" value="NZ_LYVI01000006.1"/>
</dbReference>
<evidence type="ECO:0000313" key="2">
    <source>
        <dbReference type="Proteomes" id="UP000092125"/>
    </source>
</evidence>
<dbReference type="InterPro" id="IPR008183">
    <property type="entry name" value="Aldose_1/G6P_1-epimerase"/>
</dbReference>
<dbReference type="GO" id="GO:0016853">
    <property type="term" value="F:isomerase activity"/>
    <property type="evidence" value="ECO:0007669"/>
    <property type="project" value="InterPro"/>
</dbReference>
<dbReference type="SUPFAM" id="SSF74650">
    <property type="entry name" value="Galactose mutarotase-like"/>
    <property type="match status" value="1"/>
</dbReference>
<organism evidence="1 2">
    <name type="scientific">Stenotrophomonas maltophilia</name>
    <name type="common">Pseudomonas maltophilia</name>
    <name type="synonym">Xanthomonas maltophilia</name>
    <dbReference type="NCBI Taxonomy" id="40324"/>
    <lineage>
        <taxon>Bacteria</taxon>
        <taxon>Pseudomonadati</taxon>
        <taxon>Pseudomonadota</taxon>
        <taxon>Gammaproteobacteria</taxon>
        <taxon>Lysobacterales</taxon>
        <taxon>Lysobacteraceae</taxon>
        <taxon>Stenotrophomonas</taxon>
        <taxon>Stenotrophomonas maltophilia group</taxon>
    </lineage>
</organism>
<dbReference type="GO" id="GO:0005975">
    <property type="term" value="P:carbohydrate metabolic process"/>
    <property type="evidence" value="ECO:0007669"/>
    <property type="project" value="InterPro"/>
</dbReference>
<evidence type="ECO:0000313" key="1">
    <source>
        <dbReference type="EMBL" id="OBU61223.1"/>
    </source>
</evidence>
<dbReference type="EMBL" id="LYVI01000006">
    <property type="protein sequence ID" value="OBU61223.1"/>
    <property type="molecule type" value="Genomic_DNA"/>
</dbReference>